<organism evidence="1 2">
    <name type="scientific">Streptomyces rhizosphaericus</name>
    <dbReference type="NCBI Taxonomy" id="114699"/>
    <lineage>
        <taxon>Bacteria</taxon>
        <taxon>Bacillati</taxon>
        <taxon>Actinomycetota</taxon>
        <taxon>Actinomycetes</taxon>
        <taxon>Kitasatosporales</taxon>
        <taxon>Streptomycetaceae</taxon>
        <taxon>Streptomyces</taxon>
        <taxon>Streptomyces violaceusniger group</taxon>
    </lineage>
</organism>
<proteinExistence type="predicted"/>
<accession>A0A6G4AQF0</accession>
<keyword evidence="2" id="KW-1185">Reference proteome</keyword>
<reference evidence="1" key="1">
    <citation type="submission" date="2020-02" db="EMBL/GenBank/DDBJ databases">
        <title>A new Streptomyces sp. for controlling soil-borne diseases.</title>
        <authorList>
            <person name="Li X."/>
            <person name="Tian Y."/>
            <person name="Gao K."/>
        </authorList>
    </citation>
    <scope>NUCLEOTIDE SEQUENCE [LARGE SCALE GENOMIC DNA]</scope>
    <source>
        <strain evidence="1">0250</strain>
    </source>
</reference>
<gene>
    <name evidence="1" type="ORF">G4H13_35235</name>
</gene>
<dbReference type="Proteomes" id="UP000476310">
    <property type="component" value="Unassembled WGS sequence"/>
</dbReference>
<name>A0A6G4AQF0_9ACTN</name>
<dbReference type="AlphaFoldDB" id="A0A6G4AQF0"/>
<evidence type="ECO:0000313" key="2">
    <source>
        <dbReference type="Proteomes" id="UP000476310"/>
    </source>
</evidence>
<evidence type="ECO:0000313" key="1">
    <source>
        <dbReference type="EMBL" id="NEW75468.1"/>
    </source>
</evidence>
<dbReference type="RefSeq" id="WP_164433851.1">
    <property type="nucleotide sequence ID" value="NZ_JAAIKT010000060.1"/>
</dbReference>
<protein>
    <submittedName>
        <fullName evidence="1">Uncharacterized protein</fullName>
    </submittedName>
</protein>
<comment type="caution">
    <text evidence="1">The sequence shown here is derived from an EMBL/GenBank/DDBJ whole genome shotgun (WGS) entry which is preliminary data.</text>
</comment>
<sequence length="163" mass="18657">MPVSLDKPTRPFTVVHQRGEVLYVVPARAIVQPDSSLGPYPKVWQEMFARRLRCTEVRAVDRWSAIAASAEEIGSQLTERHWLLQQLDTFARRNQSATPSLPNHERALVTEIVLESGFTPVASPTGPAIVWEDATADERRAWLDEQPTGVLLHWYRHLRQIRR</sequence>
<dbReference type="EMBL" id="JAAIKT010000060">
    <property type="protein sequence ID" value="NEW75468.1"/>
    <property type="molecule type" value="Genomic_DNA"/>
</dbReference>